<protein>
    <submittedName>
        <fullName evidence="3">ATP-grasp domain-containing protein</fullName>
    </submittedName>
</protein>
<keyword evidence="1" id="KW-0547">Nucleotide-binding</keyword>
<dbReference type="SUPFAM" id="SSF56059">
    <property type="entry name" value="Glutathione synthetase ATP-binding domain-like"/>
    <property type="match status" value="1"/>
</dbReference>
<proteinExistence type="predicted"/>
<dbReference type="Gene3D" id="3.40.50.20">
    <property type="match status" value="1"/>
</dbReference>
<evidence type="ECO:0000313" key="4">
    <source>
        <dbReference type="Proteomes" id="UP000430975"/>
    </source>
</evidence>
<dbReference type="NCBIfam" id="NF009406">
    <property type="entry name" value="PRK12767.1-5"/>
    <property type="match status" value="1"/>
</dbReference>
<evidence type="ECO:0000256" key="1">
    <source>
        <dbReference type="PROSITE-ProRule" id="PRU00409"/>
    </source>
</evidence>
<evidence type="ECO:0000259" key="2">
    <source>
        <dbReference type="PROSITE" id="PS50975"/>
    </source>
</evidence>
<dbReference type="Gene3D" id="3.30.470.20">
    <property type="entry name" value="ATP-grasp fold, B domain"/>
    <property type="match status" value="1"/>
</dbReference>
<keyword evidence="4" id="KW-1185">Reference proteome</keyword>
<keyword evidence="1" id="KW-0067">ATP-binding</keyword>
<sequence length="322" mass="36899">MTTNILILSVGTRNKIIQYFKHELKGKGKIIVTDSSELAPALYEADKHYIVPRITEPGYIETILEICTKEKITGILSLIDPELTLLAENYSKFTEIGVTPIISRADLVTMSFNKFEFNKFVQRLGFNSIKSYKELSKFYEDLDNNKISFPVFVKPITGSASINISKVKTKEQLEEMFERFDDLLIQELMDEKEYGVDVYIDLLSSEPVSLFIKEKLNMRAGETDKSISVRNEKLFNLVYDFVTKAGYRGIIDIDIFEKQGEFYISEVNPRFGGGYPHAFESGINVPLQIINNLQNHTNTPNLDYAPGIYMMKFNEVTIKRID</sequence>
<dbReference type="Gene3D" id="3.30.1490.20">
    <property type="entry name" value="ATP-grasp fold, A domain"/>
    <property type="match status" value="1"/>
</dbReference>
<dbReference type="AlphaFoldDB" id="A0A6I2GH99"/>
<accession>A0A6I2GH99</accession>
<dbReference type="InterPro" id="IPR013815">
    <property type="entry name" value="ATP_grasp_subdomain_1"/>
</dbReference>
<feature type="domain" description="ATP-grasp" evidence="2">
    <location>
        <begin position="118"/>
        <end position="294"/>
    </location>
</feature>
<name>A0A6I2GH99_9LACT</name>
<dbReference type="GO" id="GO:0005524">
    <property type="term" value="F:ATP binding"/>
    <property type="evidence" value="ECO:0007669"/>
    <property type="project" value="UniProtKB-UniRule"/>
</dbReference>
<reference evidence="3 4" key="1">
    <citation type="submission" date="2019-11" db="EMBL/GenBank/DDBJ databases">
        <title>Characterisation of Fundicoccus ignavus gen. nov. sp. nov., a novel genus of the family Aerococcaceae isolated from bulk tank milk.</title>
        <authorList>
            <person name="Siebert A."/>
            <person name="Huptas C."/>
            <person name="Wenning M."/>
            <person name="Scherer S."/>
            <person name="Doll E.V."/>
        </authorList>
    </citation>
    <scope>NUCLEOTIDE SEQUENCE [LARGE SCALE GENOMIC DNA]</scope>
    <source>
        <strain evidence="3 4">WS4759</strain>
    </source>
</reference>
<dbReference type="Pfam" id="PF21360">
    <property type="entry name" value="PylC-like_N"/>
    <property type="match status" value="1"/>
</dbReference>
<dbReference type="PROSITE" id="PS50975">
    <property type="entry name" value="ATP_GRASP"/>
    <property type="match status" value="1"/>
</dbReference>
<dbReference type="RefSeq" id="WP_153863052.1">
    <property type="nucleotide sequence ID" value="NZ_WJQS01000001.1"/>
</dbReference>
<comment type="caution">
    <text evidence="3">The sequence shown here is derived from an EMBL/GenBank/DDBJ whole genome shotgun (WGS) entry which is preliminary data.</text>
</comment>
<dbReference type="InterPro" id="IPR048764">
    <property type="entry name" value="PylC_N"/>
</dbReference>
<dbReference type="GO" id="GO:0046872">
    <property type="term" value="F:metal ion binding"/>
    <property type="evidence" value="ECO:0007669"/>
    <property type="project" value="InterPro"/>
</dbReference>
<organism evidence="3 4">
    <name type="scientific">Fundicoccus ignavus</name>
    <dbReference type="NCBI Taxonomy" id="2664442"/>
    <lineage>
        <taxon>Bacteria</taxon>
        <taxon>Bacillati</taxon>
        <taxon>Bacillota</taxon>
        <taxon>Bacilli</taxon>
        <taxon>Lactobacillales</taxon>
        <taxon>Aerococcaceae</taxon>
        <taxon>Fundicoccus</taxon>
    </lineage>
</organism>
<dbReference type="Proteomes" id="UP000430975">
    <property type="component" value="Unassembled WGS sequence"/>
</dbReference>
<dbReference type="InterPro" id="IPR003806">
    <property type="entry name" value="ATP-grasp_PylC-type"/>
</dbReference>
<dbReference type="Pfam" id="PF02655">
    <property type="entry name" value="ATP-grasp_3"/>
    <property type="match status" value="1"/>
</dbReference>
<evidence type="ECO:0000313" key="3">
    <source>
        <dbReference type="EMBL" id="MRI84629.1"/>
    </source>
</evidence>
<gene>
    <name evidence="3" type="ORF">GIY09_01795</name>
</gene>
<dbReference type="EMBL" id="WJQS01000001">
    <property type="protein sequence ID" value="MRI84629.1"/>
    <property type="molecule type" value="Genomic_DNA"/>
</dbReference>
<dbReference type="InterPro" id="IPR011761">
    <property type="entry name" value="ATP-grasp"/>
</dbReference>